<comment type="caution">
    <text evidence="3">The sequence shown here is derived from an EMBL/GenBank/DDBJ whole genome shotgun (WGS) entry which is preliminary data.</text>
</comment>
<protein>
    <submittedName>
        <fullName evidence="3">Carbon-nitrogen hydrolase family protein</fullName>
    </submittedName>
</protein>
<dbReference type="GO" id="GO:0050152">
    <property type="term" value="F:omega-amidase activity"/>
    <property type="evidence" value="ECO:0007669"/>
    <property type="project" value="TreeGrafter"/>
</dbReference>
<evidence type="ECO:0000256" key="1">
    <source>
        <dbReference type="ARBA" id="ARBA00022801"/>
    </source>
</evidence>
<dbReference type="AlphaFoldDB" id="J9D730"/>
<name>J9D730_9ZZZZ</name>
<evidence type="ECO:0000259" key="2">
    <source>
        <dbReference type="PROSITE" id="PS50263"/>
    </source>
</evidence>
<dbReference type="EMBL" id="AMCI01000596">
    <property type="protein sequence ID" value="EJX08541.1"/>
    <property type="molecule type" value="Genomic_DNA"/>
</dbReference>
<dbReference type="FunFam" id="3.60.110.10:FF:000004">
    <property type="entry name" value="Carbon-nitrogen hydrolase"/>
    <property type="match status" value="1"/>
</dbReference>
<dbReference type="GO" id="GO:0106008">
    <property type="term" value="F:2-oxoglutaramate amidase activity"/>
    <property type="evidence" value="ECO:0007669"/>
    <property type="project" value="TreeGrafter"/>
</dbReference>
<evidence type="ECO:0000313" key="3">
    <source>
        <dbReference type="EMBL" id="EJX08541.1"/>
    </source>
</evidence>
<feature type="domain" description="CN hydrolase" evidence="2">
    <location>
        <begin position="1"/>
        <end position="236"/>
    </location>
</feature>
<dbReference type="NCBIfam" id="NF007757">
    <property type="entry name" value="PRK10438.1"/>
    <property type="match status" value="1"/>
</dbReference>
<reference evidence="3" key="1">
    <citation type="journal article" date="2012" name="PLoS ONE">
        <title>Gene sets for utilization of primary and secondary nutrition supplies in the distal gut of endangered iberian lynx.</title>
        <authorList>
            <person name="Alcaide M."/>
            <person name="Messina E."/>
            <person name="Richter M."/>
            <person name="Bargiela R."/>
            <person name="Peplies J."/>
            <person name="Huws S.A."/>
            <person name="Newbold C.J."/>
            <person name="Golyshin P.N."/>
            <person name="Simon M.A."/>
            <person name="Lopez G."/>
            <person name="Yakimov M.M."/>
            <person name="Ferrer M."/>
        </authorList>
    </citation>
    <scope>NUCLEOTIDE SEQUENCE</scope>
</reference>
<keyword evidence="1 3" id="KW-0378">Hydrolase</keyword>
<dbReference type="PROSITE" id="PS50263">
    <property type="entry name" value="CN_HYDROLASE"/>
    <property type="match status" value="1"/>
</dbReference>
<proteinExistence type="predicted"/>
<accession>J9D730</accession>
<dbReference type="Pfam" id="PF00795">
    <property type="entry name" value="CN_hydrolase"/>
    <property type="match status" value="1"/>
</dbReference>
<dbReference type="CDD" id="cd07575">
    <property type="entry name" value="Xc-1258_like"/>
    <property type="match status" value="1"/>
</dbReference>
<dbReference type="InterPro" id="IPR003010">
    <property type="entry name" value="C-N_Hydrolase"/>
</dbReference>
<dbReference type="PANTHER" id="PTHR47799:SF1">
    <property type="entry name" value="OMEGA-AMIDASE YAFV"/>
    <property type="match status" value="1"/>
</dbReference>
<dbReference type="Gene3D" id="3.60.110.10">
    <property type="entry name" value="Carbon-nitrogen hydrolase"/>
    <property type="match status" value="1"/>
</dbReference>
<dbReference type="InterPro" id="IPR036526">
    <property type="entry name" value="C-N_Hydrolase_sf"/>
</dbReference>
<gene>
    <name evidence="3" type="ORF">EVA_03351</name>
</gene>
<sequence>MKLTLLQTDICWENKPANLQHVQHMLQMLSGSTDLVVLPELFSTGFSMNIEALAEPVEGPTITLLRQWAQHYQLALAGSYLAVDSSSSTYYNRAFFLTPQGECYFYDKRHLFRMGHENDYYTAGTEQNIIHYQGWNIQLLICYDLRFPVWSRNTNNAYDLLIYVANWPAARRKAWDTLLPARAIENQAYVCGVNRTGIDGNLLKYNGGSAVYGPKGETLASIPDFTATGTTIELSPDTLHQFREIFPAWQDADQFTITF</sequence>
<dbReference type="InterPro" id="IPR052737">
    <property type="entry name" value="Omega-amidase_YafV"/>
</dbReference>
<dbReference type="SUPFAM" id="SSF56317">
    <property type="entry name" value="Carbon-nitrogen hydrolase"/>
    <property type="match status" value="1"/>
</dbReference>
<organism evidence="3">
    <name type="scientific">gut metagenome</name>
    <dbReference type="NCBI Taxonomy" id="749906"/>
    <lineage>
        <taxon>unclassified sequences</taxon>
        <taxon>metagenomes</taxon>
        <taxon>organismal metagenomes</taxon>
    </lineage>
</organism>
<dbReference type="PANTHER" id="PTHR47799">
    <property type="entry name" value="OMEGA-AMIDASE YAFV"/>
    <property type="match status" value="1"/>
</dbReference>